<evidence type="ECO:0000259" key="6">
    <source>
        <dbReference type="Pfam" id="PF04085"/>
    </source>
</evidence>
<evidence type="ECO:0000256" key="1">
    <source>
        <dbReference type="ARBA" id="ARBA00009369"/>
    </source>
</evidence>
<keyword evidence="3 5" id="KW-0133">Cell shape</keyword>
<dbReference type="Proteomes" id="UP000077786">
    <property type="component" value="Unassembled WGS sequence"/>
</dbReference>
<dbReference type="RefSeq" id="WP_064273946.1">
    <property type="nucleotide sequence ID" value="NZ_JAERLN010000001.1"/>
</dbReference>
<comment type="caution">
    <text evidence="7">The sequence shown here is derived from an EMBL/GenBank/DDBJ whole genome shotgun (WGS) entry which is preliminary data.</text>
</comment>
<gene>
    <name evidence="7" type="ORF">A0123_01100</name>
</gene>
<dbReference type="OrthoDB" id="8478127at2"/>
<organism evidence="7 8">
    <name type="scientific">Gluconobacter cerinus</name>
    <dbReference type="NCBI Taxonomy" id="38307"/>
    <lineage>
        <taxon>Bacteria</taxon>
        <taxon>Pseudomonadati</taxon>
        <taxon>Pseudomonadota</taxon>
        <taxon>Alphaproteobacteria</taxon>
        <taxon>Acetobacterales</taxon>
        <taxon>Acetobacteraceae</taxon>
        <taxon>Gluconobacter</taxon>
    </lineage>
</organism>
<dbReference type="GO" id="GO:0005886">
    <property type="term" value="C:plasma membrane"/>
    <property type="evidence" value="ECO:0007669"/>
    <property type="project" value="TreeGrafter"/>
</dbReference>
<dbReference type="PIRSF" id="PIRSF038471">
    <property type="entry name" value="MreC"/>
    <property type="match status" value="1"/>
</dbReference>
<dbReference type="Gene3D" id="2.40.10.350">
    <property type="entry name" value="Rod shape-determining protein MreC, domain 2"/>
    <property type="match status" value="1"/>
</dbReference>
<comment type="similarity">
    <text evidence="1 5">Belongs to the MreC family.</text>
</comment>
<dbReference type="InterPro" id="IPR042175">
    <property type="entry name" value="Cell/Rod_MreC_2"/>
</dbReference>
<dbReference type="EMBL" id="LUTU01000005">
    <property type="protein sequence ID" value="OAJ68394.1"/>
    <property type="molecule type" value="Genomic_DNA"/>
</dbReference>
<dbReference type="NCBIfam" id="NF010512">
    <property type="entry name" value="PRK13922.12-1"/>
    <property type="match status" value="1"/>
</dbReference>
<dbReference type="InterPro" id="IPR007221">
    <property type="entry name" value="MreC"/>
</dbReference>
<protein>
    <recommendedName>
        <fullName evidence="2 5">Cell shape-determining protein MreC</fullName>
    </recommendedName>
    <alternativeName>
        <fullName evidence="4 5">Cell shape protein MreC</fullName>
    </alternativeName>
</protein>
<dbReference type="InterPro" id="IPR055342">
    <property type="entry name" value="MreC_beta-barrel_core"/>
</dbReference>
<evidence type="ECO:0000256" key="2">
    <source>
        <dbReference type="ARBA" id="ARBA00013855"/>
    </source>
</evidence>
<comment type="function">
    <text evidence="5">Involved in formation and maintenance of cell shape.</text>
</comment>
<dbReference type="GO" id="GO:0008360">
    <property type="term" value="P:regulation of cell shape"/>
    <property type="evidence" value="ECO:0007669"/>
    <property type="project" value="UniProtKB-KW"/>
</dbReference>
<evidence type="ECO:0000256" key="3">
    <source>
        <dbReference type="ARBA" id="ARBA00022960"/>
    </source>
</evidence>
<evidence type="ECO:0000313" key="8">
    <source>
        <dbReference type="Proteomes" id="UP000077786"/>
    </source>
</evidence>
<dbReference type="Pfam" id="PF04085">
    <property type="entry name" value="MreC"/>
    <property type="match status" value="1"/>
</dbReference>
<dbReference type="PANTHER" id="PTHR34138">
    <property type="entry name" value="CELL SHAPE-DETERMINING PROTEIN MREC"/>
    <property type="match status" value="1"/>
</dbReference>
<accession>A0A1B6VMF9</accession>
<sequence length="310" mass="33643">MFSIHTRQVFARATLPILILFAVALVLLGLVRRPVVDGARLQATDILAPAYQALVLPQAKLRDWLVDLRGATDLARENSRLRDENRALRHWYDVAVALAAENGRLKNSLHWIPESIPQYVTGRVTRDDGGPYSRAVLLDVGSGHQVHMGDVALDSSGLLGRVTEVGPHTVRVLLINDDASRIPVTLAASHGDAIMAGDDTDTPRLIYYPQDHHPIEGERVETRGQSAMPAGLPIGTVHYLAPNRPVVMPDADLRRLDIVRVFDYGDDGGQAPDAPGRVKIRRPPAEPALPGGLSFPKLPGMSEPLGKGGQ</sequence>
<reference evidence="7 8" key="1">
    <citation type="submission" date="2016-03" db="EMBL/GenBank/DDBJ databases">
        <title>Draft genome sequence of Gluconobacter cerinus strain CECT 9110.</title>
        <authorList>
            <person name="Sainz F."/>
            <person name="Mas A."/>
            <person name="Torija M.J."/>
        </authorList>
    </citation>
    <scope>NUCLEOTIDE SEQUENCE [LARGE SCALE GENOMIC DNA]</scope>
    <source>
        <strain evidence="7 8">CECT 9110</strain>
    </source>
</reference>
<dbReference type="PATRIC" id="fig|38307.3.peg.1136"/>
<evidence type="ECO:0000256" key="5">
    <source>
        <dbReference type="PIRNR" id="PIRNR038471"/>
    </source>
</evidence>
<dbReference type="Gene3D" id="2.40.10.340">
    <property type="entry name" value="Rod shape-determining protein MreC, domain 1"/>
    <property type="match status" value="1"/>
</dbReference>
<feature type="domain" description="Rod shape-determining protein MreC beta-barrel core" evidence="6">
    <location>
        <begin position="124"/>
        <end position="262"/>
    </location>
</feature>
<evidence type="ECO:0000256" key="4">
    <source>
        <dbReference type="ARBA" id="ARBA00032089"/>
    </source>
</evidence>
<name>A0A1B6VMF9_9PROT</name>
<dbReference type="InterPro" id="IPR042177">
    <property type="entry name" value="Cell/Rod_1"/>
</dbReference>
<evidence type="ECO:0000313" key="7">
    <source>
        <dbReference type="EMBL" id="OAJ68394.1"/>
    </source>
</evidence>
<dbReference type="AlphaFoldDB" id="A0A1B6VMF9"/>
<dbReference type="PANTHER" id="PTHR34138:SF1">
    <property type="entry name" value="CELL SHAPE-DETERMINING PROTEIN MREC"/>
    <property type="match status" value="1"/>
</dbReference>
<proteinExistence type="inferred from homology"/>